<evidence type="ECO:0000256" key="7">
    <source>
        <dbReference type="ARBA" id="ARBA00023242"/>
    </source>
</evidence>
<gene>
    <name evidence="9" type="primary">MED8</name>
    <name evidence="10" type="ORF">BJY01DRAFT_54793</name>
</gene>
<dbReference type="PANTHER" id="PTHR13074">
    <property type="entry name" value="MEDIATOR OF RNA POLYMERASE II TRANSCRIPTION SUBUNIT 8"/>
    <property type="match status" value="1"/>
</dbReference>
<reference evidence="10 11" key="1">
    <citation type="submission" date="2024-07" db="EMBL/GenBank/DDBJ databases">
        <title>Section-level genome sequencing and comparative genomics of Aspergillus sections Usti and Cavernicolus.</title>
        <authorList>
            <consortium name="Lawrence Berkeley National Laboratory"/>
            <person name="Nybo J.L."/>
            <person name="Vesth T.C."/>
            <person name="Theobald S."/>
            <person name="Frisvad J.C."/>
            <person name="Larsen T.O."/>
            <person name="Kjaerboelling I."/>
            <person name="Rothschild-Mancinelli K."/>
            <person name="Lyhne E.K."/>
            <person name="Kogle M.E."/>
            <person name="Barry K."/>
            <person name="Clum A."/>
            <person name="Na H."/>
            <person name="Ledsgaard L."/>
            <person name="Lin J."/>
            <person name="Lipzen A."/>
            <person name="Kuo A."/>
            <person name="Riley R."/>
            <person name="Mondo S."/>
            <person name="Labutti K."/>
            <person name="Haridas S."/>
            <person name="Pangalinan J."/>
            <person name="Salamov A.A."/>
            <person name="Simmons B.A."/>
            <person name="Magnuson J.K."/>
            <person name="Chen J."/>
            <person name="Drula E."/>
            <person name="Henrissat B."/>
            <person name="Wiebenga A."/>
            <person name="Lubbers R.J."/>
            <person name="Gomes A.C."/>
            <person name="Makela M.R."/>
            <person name="Stajich J."/>
            <person name="Grigoriev I.V."/>
            <person name="Mortensen U.H."/>
            <person name="De Vries R.P."/>
            <person name="Baker S.E."/>
            <person name="Andersen M.R."/>
        </authorList>
    </citation>
    <scope>NUCLEOTIDE SEQUENCE [LARGE SCALE GENOMIC DNA]</scope>
    <source>
        <strain evidence="10 11">CBS 123904</strain>
    </source>
</reference>
<evidence type="ECO:0000256" key="5">
    <source>
        <dbReference type="ARBA" id="ARBA00023159"/>
    </source>
</evidence>
<evidence type="ECO:0000256" key="8">
    <source>
        <dbReference type="ARBA" id="ARBA00031261"/>
    </source>
</evidence>
<evidence type="ECO:0000256" key="2">
    <source>
        <dbReference type="ARBA" id="ARBA00005716"/>
    </source>
</evidence>
<dbReference type="Gene3D" id="6.10.250.2610">
    <property type="match status" value="1"/>
</dbReference>
<evidence type="ECO:0000256" key="1">
    <source>
        <dbReference type="ARBA" id="ARBA00004123"/>
    </source>
</evidence>
<dbReference type="InterPro" id="IPR019364">
    <property type="entry name" value="Mediatior_Med8_fun/met"/>
</dbReference>
<dbReference type="PANTHER" id="PTHR13074:SF9">
    <property type="entry name" value="MEDIATOR OF RNA POLYMERASE II TRANSCRIPTION SUBUNIT 8"/>
    <property type="match status" value="1"/>
</dbReference>
<evidence type="ECO:0000256" key="9">
    <source>
        <dbReference type="RuleBase" id="RU364144"/>
    </source>
</evidence>
<protein>
    <recommendedName>
        <fullName evidence="3 9">Mediator of RNA polymerase II transcription subunit 8</fullName>
    </recommendedName>
    <alternativeName>
        <fullName evidence="8 9">Mediator complex subunit 8</fullName>
    </alternativeName>
</protein>
<accession>A0ABR4J935</accession>
<keyword evidence="4 9" id="KW-0805">Transcription regulation</keyword>
<keyword evidence="6 9" id="KW-0804">Transcription</keyword>
<comment type="subcellular location">
    <subcellularLocation>
        <location evidence="1 9">Nucleus</location>
    </subcellularLocation>
</comment>
<name>A0ABR4J935_9EURO</name>
<comment type="similarity">
    <text evidence="2 9">Belongs to the Mediator complex subunit 8 family.</text>
</comment>
<comment type="caution">
    <text evidence="10">The sequence shown here is derived from an EMBL/GenBank/DDBJ whole genome shotgun (WGS) entry which is preliminary data.</text>
</comment>
<evidence type="ECO:0000256" key="3">
    <source>
        <dbReference type="ARBA" id="ARBA00020637"/>
    </source>
</evidence>
<evidence type="ECO:0000313" key="10">
    <source>
        <dbReference type="EMBL" id="KAL2836573.1"/>
    </source>
</evidence>
<keyword evidence="7 9" id="KW-0539">Nucleus</keyword>
<organism evidence="10 11">
    <name type="scientific">Aspergillus pseudoustus</name>
    <dbReference type="NCBI Taxonomy" id="1810923"/>
    <lineage>
        <taxon>Eukaryota</taxon>
        <taxon>Fungi</taxon>
        <taxon>Dikarya</taxon>
        <taxon>Ascomycota</taxon>
        <taxon>Pezizomycotina</taxon>
        <taxon>Eurotiomycetes</taxon>
        <taxon>Eurotiomycetidae</taxon>
        <taxon>Eurotiales</taxon>
        <taxon>Aspergillaceae</taxon>
        <taxon>Aspergillus</taxon>
        <taxon>Aspergillus subgen. Nidulantes</taxon>
    </lineage>
</organism>
<evidence type="ECO:0000313" key="11">
    <source>
        <dbReference type="Proteomes" id="UP001610446"/>
    </source>
</evidence>
<comment type="subunit">
    <text evidence="9">Component of the Mediator complex.</text>
</comment>
<evidence type="ECO:0000256" key="4">
    <source>
        <dbReference type="ARBA" id="ARBA00023015"/>
    </source>
</evidence>
<keyword evidence="5 9" id="KW-0010">Activator</keyword>
<dbReference type="Pfam" id="PF10232">
    <property type="entry name" value="Med8"/>
    <property type="match status" value="1"/>
</dbReference>
<dbReference type="EMBL" id="JBFXLU010000176">
    <property type="protein sequence ID" value="KAL2836573.1"/>
    <property type="molecule type" value="Genomic_DNA"/>
</dbReference>
<dbReference type="Gene3D" id="1.20.58.1710">
    <property type="match status" value="1"/>
</dbReference>
<evidence type="ECO:0000256" key="6">
    <source>
        <dbReference type="ARBA" id="ARBA00023163"/>
    </source>
</evidence>
<proteinExistence type="inferred from homology"/>
<dbReference type="Proteomes" id="UP001610446">
    <property type="component" value="Unassembled WGS sequence"/>
</dbReference>
<sequence length="265" mass="28465">MATPTPDQIKTLEQSRQRLVQLTHSLASLITSLNQSDPLPSWSSLQSQASIISSNLLTLSTHLSENHELLRSISAYPAPEFPTKTHGNMLEQLLRTKLDPRVQDWVSRGRKGDANALAKPNNMLPGSVSGVGGFGNGDTGGLSEGDLAALWEWAPVEANMEARRRNWGGDFTLEERERGIQGVAAELGLRRTLEDDEGSSEEEDEEADEMEVVGVRKSISGTGFEFDIAASGAGAGTAGPEGVASLVPLNDILRYMTTGVLPGQR</sequence>
<keyword evidence="11" id="KW-1185">Reference proteome</keyword>
<comment type="function">
    <text evidence="9">Component of the Mediator complex, a coactivator involved in the regulated transcription of nearly all RNA polymerase II-dependent genes. Mediator functions as a bridge to convey information from gene-specific regulatory proteins to the basal RNA polymerase II transcription machinery. Mediator is recruited to promoters by direct interactions with regulatory proteins and serves as a scaffold for the assembly of a functional preinitiation complex with RNA polymerase II and the general transcription factors.</text>
</comment>